<dbReference type="EMBL" id="BLLK01000057">
    <property type="protein sequence ID" value="GFH56963.1"/>
    <property type="molecule type" value="Genomic_DNA"/>
</dbReference>
<comment type="caution">
    <text evidence="3">The sequence shown here is derived from an EMBL/GenBank/DDBJ whole genome shotgun (WGS) entry which is preliminary data.</text>
</comment>
<keyword evidence="2" id="KW-0472">Membrane</keyword>
<reference evidence="3 4" key="1">
    <citation type="journal article" date="2021" name="Sci. Rep.">
        <title>The genome of the diatom Chaetoceros tenuissimus carries an ancient integrated fragment of an extant virus.</title>
        <authorList>
            <person name="Hongo Y."/>
            <person name="Kimura K."/>
            <person name="Takaki Y."/>
            <person name="Yoshida Y."/>
            <person name="Baba S."/>
            <person name="Kobayashi G."/>
            <person name="Nagasaki K."/>
            <person name="Hano T."/>
            <person name="Tomaru Y."/>
        </authorList>
    </citation>
    <scope>NUCLEOTIDE SEQUENCE [LARGE SCALE GENOMIC DNA]</scope>
    <source>
        <strain evidence="3 4">NIES-3715</strain>
    </source>
</reference>
<feature type="region of interest" description="Disordered" evidence="1">
    <location>
        <begin position="1"/>
        <end position="59"/>
    </location>
</feature>
<feature type="transmembrane region" description="Helical" evidence="2">
    <location>
        <begin position="180"/>
        <end position="201"/>
    </location>
</feature>
<proteinExistence type="predicted"/>
<evidence type="ECO:0000313" key="3">
    <source>
        <dbReference type="EMBL" id="GFH56963.1"/>
    </source>
</evidence>
<feature type="transmembrane region" description="Helical" evidence="2">
    <location>
        <begin position="152"/>
        <end position="174"/>
    </location>
</feature>
<dbReference type="SUPFAM" id="SSF81321">
    <property type="entry name" value="Family A G protein-coupled receptor-like"/>
    <property type="match status" value="1"/>
</dbReference>
<protein>
    <submittedName>
        <fullName evidence="3">Uncharacterized protein</fullName>
    </submittedName>
</protein>
<evidence type="ECO:0000313" key="4">
    <source>
        <dbReference type="Proteomes" id="UP001054902"/>
    </source>
</evidence>
<name>A0AAD3D3B0_9STRA</name>
<accession>A0AAD3D3B0</accession>
<dbReference type="AlphaFoldDB" id="A0AAD3D3B0"/>
<evidence type="ECO:0000256" key="1">
    <source>
        <dbReference type="SAM" id="MobiDB-lite"/>
    </source>
</evidence>
<gene>
    <name evidence="3" type="ORF">CTEN210_13439</name>
</gene>
<dbReference type="Proteomes" id="UP001054902">
    <property type="component" value="Unassembled WGS sequence"/>
</dbReference>
<keyword evidence="2" id="KW-0812">Transmembrane</keyword>
<evidence type="ECO:0000256" key="2">
    <source>
        <dbReference type="SAM" id="Phobius"/>
    </source>
</evidence>
<organism evidence="3 4">
    <name type="scientific">Chaetoceros tenuissimus</name>
    <dbReference type="NCBI Taxonomy" id="426638"/>
    <lineage>
        <taxon>Eukaryota</taxon>
        <taxon>Sar</taxon>
        <taxon>Stramenopiles</taxon>
        <taxon>Ochrophyta</taxon>
        <taxon>Bacillariophyta</taxon>
        <taxon>Coscinodiscophyceae</taxon>
        <taxon>Chaetocerotophycidae</taxon>
        <taxon>Chaetocerotales</taxon>
        <taxon>Chaetocerotaceae</taxon>
        <taxon>Chaetoceros</taxon>
    </lineage>
</organism>
<keyword evidence="2" id="KW-1133">Transmembrane helix</keyword>
<keyword evidence="4" id="KW-1185">Reference proteome</keyword>
<sequence length="234" mass="26374">MSMSNVIEDNNDEEKQSLSTAPNAIAVDTPGEPDSSETIQGQKTSYKRGDTKDFSFSSSVSEEEEIQLCPELPTKTYVAASRSGNASDPFAFDLRKVRQSIRAEAQNETDCPSQKVQVNKTKVQSSLRRLSALRTSTNTSLSREEEAIKHSLTYLFGYFLCYTPILIIGFLQMSRTKYPFVLNIISRCLLTLHGPVFLLTYTRPCVRSIRRNNNDYSWFGAFWEVFKSGGDKDS</sequence>